<gene>
    <name evidence="2" type="ORF">DRF62_17770</name>
</gene>
<evidence type="ECO:0000256" key="1">
    <source>
        <dbReference type="SAM" id="SignalP"/>
    </source>
</evidence>
<accession>A0A3D9BCW3</accession>
<proteinExistence type="predicted"/>
<dbReference type="Proteomes" id="UP000256512">
    <property type="component" value="Unassembled WGS sequence"/>
</dbReference>
<evidence type="ECO:0008006" key="4">
    <source>
        <dbReference type="Google" id="ProtNLM"/>
    </source>
</evidence>
<name>A0A3D9BCW3_9FLAO</name>
<comment type="caution">
    <text evidence="2">The sequence shown here is derived from an EMBL/GenBank/DDBJ whole genome shotgun (WGS) entry which is preliminary data.</text>
</comment>
<evidence type="ECO:0000313" key="2">
    <source>
        <dbReference type="EMBL" id="REC51176.1"/>
    </source>
</evidence>
<feature type="signal peptide" evidence="1">
    <location>
        <begin position="1"/>
        <end position="18"/>
    </location>
</feature>
<dbReference type="EMBL" id="QNVS01000080">
    <property type="protein sequence ID" value="REC51176.1"/>
    <property type="molecule type" value="Genomic_DNA"/>
</dbReference>
<sequence>MKKILNIISILFSLILTAQKCSDITQNITAYGHFNFTTTNKDYQYYKKQSIQSLELVETNSENNLKIFQQKFPDVYNGKCLKIKSKNTSDNEFNLCNKNQEENIDLEFKTLGQFKLISIIENLFIFEYSGFEIEGYL</sequence>
<protein>
    <recommendedName>
        <fullName evidence="4">Transmembrane protein</fullName>
    </recommendedName>
</protein>
<feature type="chain" id="PRO_5017711337" description="Transmembrane protein" evidence="1">
    <location>
        <begin position="19"/>
        <end position="137"/>
    </location>
</feature>
<keyword evidence="3" id="KW-1185">Reference proteome</keyword>
<feature type="non-terminal residue" evidence="2">
    <location>
        <position position="137"/>
    </location>
</feature>
<reference evidence="2 3" key="1">
    <citation type="journal article" date="2006" name="Int. J. Syst. Evol. Microbiol.">
        <title>Chryseobacterium piscium sp. nov., isolated from fish of the South Atlantic Ocean off South Africa.</title>
        <authorList>
            <person name="de Beer H."/>
            <person name="Hugo C.J."/>
            <person name="Jooste P.J."/>
            <person name="Vancanneyt M."/>
            <person name="Coenye T."/>
            <person name="Vandamme P."/>
        </authorList>
    </citation>
    <scope>NUCLEOTIDE SEQUENCE [LARGE SCALE GENOMIC DNA]</scope>
    <source>
        <strain evidence="2 3">CCUG 51923</strain>
    </source>
</reference>
<dbReference type="RefSeq" id="WP_133297207.1">
    <property type="nucleotide sequence ID" value="NZ_QNVS01000080.1"/>
</dbReference>
<keyword evidence="1" id="KW-0732">Signal</keyword>
<organism evidence="2 3">
    <name type="scientific">Chryseobacterium piscium</name>
    <dbReference type="NCBI Taxonomy" id="333702"/>
    <lineage>
        <taxon>Bacteria</taxon>
        <taxon>Pseudomonadati</taxon>
        <taxon>Bacteroidota</taxon>
        <taxon>Flavobacteriia</taxon>
        <taxon>Flavobacteriales</taxon>
        <taxon>Weeksellaceae</taxon>
        <taxon>Chryseobacterium group</taxon>
        <taxon>Chryseobacterium</taxon>
    </lineage>
</organism>
<dbReference type="AlphaFoldDB" id="A0A3D9BCW3"/>
<evidence type="ECO:0000313" key="3">
    <source>
        <dbReference type="Proteomes" id="UP000256512"/>
    </source>
</evidence>